<evidence type="ECO:0000259" key="7">
    <source>
        <dbReference type="PROSITE" id="PS51123"/>
    </source>
</evidence>
<dbReference type="GO" id="GO:0009279">
    <property type="term" value="C:cell outer membrane"/>
    <property type="evidence" value="ECO:0007669"/>
    <property type="project" value="UniProtKB-SubCell"/>
</dbReference>
<feature type="chain" id="PRO_5030624631" evidence="6">
    <location>
        <begin position="21"/>
        <end position="209"/>
    </location>
</feature>
<dbReference type="PROSITE" id="PS51123">
    <property type="entry name" value="OMPA_2"/>
    <property type="match status" value="1"/>
</dbReference>
<evidence type="ECO:0000256" key="3">
    <source>
        <dbReference type="ARBA" id="ARBA00023237"/>
    </source>
</evidence>
<reference evidence="8 9" key="2">
    <citation type="submission" date="2020-08" db="EMBL/GenBank/DDBJ databases">
        <authorList>
            <person name="Partida-Martinez L."/>
            <person name="Huntemann M."/>
            <person name="Clum A."/>
            <person name="Wang J."/>
            <person name="Palaniappan K."/>
            <person name="Ritter S."/>
            <person name="Chen I.-M."/>
            <person name="Stamatis D."/>
            <person name="Reddy T."/>
            <person name="O'Malley R."/>
            <person name="Daum C."/>
            <person name="Shapiro N."/>
            <person name="Ivanova N."/>
            <person name="Kyrpides N."/>
            <person name="Woyke T."/>
        </authorList>
    </citation>
    <scope>NUCLEOTIDE SEQUENCE [LARGE SCALE GENOMIC DNA]</scope>
    <source>
        <strain evidence="8 9">AS3.13</strain>
    </source>
</reference>
<evidence type="ECO:0000313" key="8">
    <source>
        <dbReference type="EMBL" id="MBB6505040.1"/>
    </source>
</evidence>
<dbReference type="InterPro" id="IPR036737">
    <property type="entry name" value="OmpA-like_sf"/>
</dbReference>
<dbReference type="SUPFAM" id="SSF103088">
    <property type="entry name" value="OmpA-like"/>
    <property type="match status" value="1"/>
</dbReference>
<reference evidence="8 9" key="1">
    <citation type="submission" date="2020-08" db="EMBL/GenBank/DDBJ databases">
        <title>The Agave Microbiome: Exploring the role of microbial communities in plant adaptations to desert environments.</title>
        <authorList>
            <person name="Partida-Martinez L.P."/>
        </authorList>
    </citation>
    <scope>NUCLEOTIDE SEQUENCE [LARGE SCALE GENOMIC DNA]</scope>
    <source>
        <strain evidence="8 9">AS3.13</strain>
    </source>
</reference>
<keyword evidence="6" id="KW-0732">Signal</keyword>
<dbReference type="CDD" id="cd07185">
    <property type="entry name" value="OmpA_C-like"/>
    <property type="match status" value="1"/>
</dbReference>
<dbReference type="InterPro" id="IPR006665">
    <property type="entry name" value="OmpA-like"/>
</dbReference>
<evidence type="ECO:0000256" key="6">
    <source>
        <dbReference type="SAM" id="SignalP"/>
    </source>
</evidence>
<feature type="compositionally biased region" description="Basic and acidic residues" evidence="5">
    <location>
        <begin position="174"/>
        <end position="185"/>
    </location>
</feature>
<dbReference type="PANTHER" id="PTHR30329:SF21">
    <property type="entry name" value="LIPOPROTEIN YIAD-RELATED"/>
    <property type="match status" value="1"/>
</dbReference>
<evidence type="ECO:0000256" key="2">
    <source>
        <dbReference type="ARBA" id="ARBA00023136"/>
    </source>
</evidence>
<feature type="domain" description="OmpA-like" evidence="7">
    <location>
        <begin position="68"/>
        <end position="191"/>
    </location>
</feature>
<evidence type="ECO:0000256" key="1">
    <source>
        <dbReference type="ARBA" id="ARBA00004442"/>
    </source>
</evidence>
<dbReference type="PANTHER" id="PTHR30329">
    <property type="entry name" value="STATOR ELEMENT OF FLAGELLAR MOTOR COMPLEX"/>
    <property type="match status" value="1"/>
</dbReference>
<dbReference type="PRINTS" id="PR01021">
    <property type="entry name" value="OMPADOMAIN"/>
</dbReference>
<dbReference type="Proteomes" id="UP000522313">
    <property type="component" value="Unassembled WGS sequence"/>
</dbReference>
<feature type="region of interest" description="Disordered" evidence="5">
    <location>
        <begin position="160"/>
        <end position="209"/>
    </location>
</feature>
<keyword evidence="3" id="KW-0998">Cell outer membrane</keyword>
<dbReference type="EMBL" id="JACHBT010000009">
    <property type="protein sequence ID" value="MBB6505040.1"/>
    <property type="molecule type" value="Genomic_DNA"/>
</dbReference>
<dbReference type="RefSeq" id="WP_184505633.1">
    <property type="nucleotide sequence ID" value="NZ_JACHBT010000009.1"/>
</dbReference>
<evidence type="ECO:0000256" key="5">
    <source>
        <dbReference type="SAM" id="MobiDB-lite"/>
    </source>
</evidence>
<evidence type="ECO:0000313" key="9">
    <source>
        <dbReference type="Proteomes" id="UP000522313"/>
    </source>
</evidence>
<comment type="caution">
    <text evidence="8">The sequence shown here is derived from an EMBL/GenBank/DDBJ whole genome shotgun (WGS) entry which is preliminary data.</text>
</comment>
<dbReference type="Pfam" id="PF00691">
    <property type="entry name" value="OmpA"/>
    <property type="match status" value="1"/>
</dbReference>
<dbReference type="PROSITE" id="PS51257">
    <property type="entry name" value="PROKAR_LIPOPROTEIN"/>
    <property type="match status" value="1"/>
</dbReference>
<name>A0A7X0MPF8_9SPHN</name>
<evidence type="ECO:0000256" key="4">
    <source>
        <dbReference type="PROSITE-ProRule" id="PRU00473"/>
    </source>
</evidence>
<dbReference type="InterPro" id="IPR006664">
    <property type="entry name" value="OMP_bac"/>
</dbReference>
<dbReference type="InterPro" id="IPR050330">
    <property type="entry name" value="Bact_OuterMem_StrucFunc"/>
</dbReference>
<dbReference type="AlphaFoldDB" id="A0A7X0MPF8"/>
<feature type="signal peptide" evidence="6">
    <location>
        <begin position="1"/>
        <end position="20"/>
    </location>
</feature>
<gene>
    <name evidence="8" type="ORF">F4693_002021</name>
</gene>
<sequence length="209" mass="21860">MTVTKHASGPAIIVLCVALAACSSPPDQPSANDTAVNEHVVETPAVETNTEAPTKSILRPEVVEPAPEAPPLQPVDRIIAFDEGGDTLTDAARRALDELATNPLVEAGGALTVRGHSDTRGSDRVNLRSSRKRAEAVRDYLVAKDIAPDRLTVIALGETTPLVPNAHPDGSDDPEARKKNRRVEVHVALPAAPPPAEDAPVDNGVAPAT</sequence>
<keyword evidence="2 4" id="KW-0472">Membrane</keyword>
<proteinExistence type="predicted"/>
<protein>
    <submittedName>
        <fullName evidence="8">OOP family OmpA-OmpF porin</fullName>
    </submittedName>
</protein>
<comment type="subcellular location">
    <subcellularLocation>
        <location evidence="1">Cell outer membrane</location>
    </subcellularLocation>
</comment>
<accession>A0A7X0MPF8</accession>
<dbReference type="Gene3D" id="3.30.1330.60">
    <property type="entry name" value="OmpA-like domain"/>
    <property type="match status" value="1"/>
</dbReference>
<organism evidence="8 9">
    <name type="scientific">Sphingomonas endophytica</name>
    <dbReference type="NCBI Taxonomy" id="869719"/>
    <lineage>
        <taxon>Bacteria</taxon>
        <taxon>Pseudomonadati</taxon>
        <taxon>Pseudomonadota</taxon>
        <taxon>Alphaproteobacteria</taxon>
        <taxon>Sphingomonadales</taxon>
        <taxon>Sphingomonadaceae</taxon>
        <taxon>Sphingomonas</taxon>
    </lineage>
</organism>